<evidence type="ECO:0000256" key="2">
    <source>
        <dbReference type="SAM" id="MobiDB-lite"/>
    </source>
</evidence>
<gene>
    <name evidence="3" type="ORF">FSB_LOCUS15160</name>
</gene>
<proteinExistence type="predicted"/>
<evidence type="ECO:0000256" key="1">
    <source>
        <dbReference type="SAM" id="Coils"/>
    </source>
</evidence>
<protein>
    <submittedName>
        <fullName evidence="3">Uncharacterized protein</fullName>
    </submittedName>
</protein>
<sequence length="601" mass="66309">MADAHRLAHLVNSDEGMRSFRSRYLIPDDVRLRYYSVRDLPPLNGDEILVPVMGIVEGGVRFPLHPLLIDFLQTVNACPSQVSINVFRVVMGVVALNRLLKADLTVRDILYVYSYTCPDKESDTLCHIRAKNINRKLVTALPSSNKGFDNDWLVVSGEWFSESRCRNQFGRPVAARLNIPAYAAKVEEINRVLSSNICVDEFGNPRAASSDQASHIPTGAVLEMAPPVDIFDVIGKKPKGASSSKGKGRGKAKEGVQTRRSQKAVFQVIETEQPTRSEEPEPVPMAEQVSLPQIVEDVEEGPTELEGRRPKRLRKAAEQAEAPGSLFTGATCLPGDYRVWEQMPSGSLFRHISRGLVIAAQGVQAAEARAYGLYEEKQKMKAEHEKILTDVVKNAEKDYGDLEKKHFETITLMKDAEDRARSESEQKVKLEAELAQSLEKIKILEAEYLHSLGETLESGKKEGKQEAWGEIKDQIQGVYNRSFRDGWKAALKKVGTPVSSDLLLLENTPLPYPDAGLRESDKEDEDGDDDEDEEEDAEVIGDVPEGQAIDPIVISAEDPPIITVSAPVDSTPVVTENPPAPATDENPPAPPTNEDFPTPAS</sequence>
<dbReference type="EMBL" id="OIVN01000908">
    <property type="protein sequence ID" value="SPC87278.1"/>
    <property type="molecule type" value="Genomic_DNA"/>
</dbReference>
<feature type="region of interest" description="Disordered" evidence="2">
    <location>
        <begin position="234"/>
        <end position="263"/>
    </location>
</feature>
<organism evidence="3">
    <name type="scientific">Fagus sylvatica</name>
    <name type="common">Beechnut</name>
    <dbReference type="NCBI Taxonomy" id="28930"/>
    <lineage>
        <taxon>Eukaryota</taxon>
        <taxon>Viridiplantae</taxon>
        <taxon>Streptophyta</taxon>
        <taxon>Embryophyta</taxon>
        <taxon>Tracheophyta</taxon>
        <taxon>Spermatophyta</taxon>
        <taxon>Magnoliopsida</taxon>
        <taxon>eudicotyledons</taxon>
        <taxon>Gunneridae</taxon>
        <taxon>Pentapetalae</taxon>
        <taxon>rosids</taxon>
        <taxon>fabids</taxon>
        <taxon>Fagales</taxon>
        <taxon>Fagaceae</taxon>
        <taxon>Fagus</taxon>
    </lineage>
</organism>
<feature type="compositionally biased region" description="Acidic residues" evidence="2">
    <location>
        <begin position="522"/>
        <end position="539"/>
    </location>
</feature>
<name>A0A2N9FJF5_FAGSY</name>
<keyword evidence="1" id="KW-0175">Coiled coil</keyword>
<feature type="coiled-coil region" evidence="1">
    <location>
        <begin position="413"/>
        <end position="447"/>
    </location>
</feature>
<dbReference type="AlphaFoldDB" id="A0A2N9FJF5"/>
<accession>A0A2N9FJF5</accession>
<reference evidence="3" key="1">
    <citation type="submission" date="2018-02" db="EMBL/GenBank/DDBJ databases">
        <authorList>
            <person name="Cohen D.B."/>
            <person name="Kent A.D."/>
        </authorList>
    </citation>
    <scope>NUCLEOTIDE SEQUENCE</scope>
</reference>
<feature type="region of interest" description="Disordered" evidence="2">
    <location>
        <begin position="505"/>
        <end position="601"/>
    </location>
</feature>
<evidence type="ECO:0000313" key="3">
    <source>
        <dbReference type="EMBL" id="SPC87278.1"/>
    </source>
</evidence>